<dbReference type="AlphaFoldDB" id="E1ZKG3"/>
<dbReference type="GeneID" id="17353134"/>
<keyword evidence="11" id="KW-1185">Reference proteome</keyword>
<dbReference type="PANTHER" id="PTHR43675">
    <property type="entry name" value="ARSENITE METHYLTRANSFERASE"/>
    <property type="match status" value="1"/>
</dbReference>
<dbReference type="Gene3D" id="3.40.50.150">
    <property type="entry name" value="Vaccinia Virus protein VP39"/>
    <property type="match status" value="1"/>
</dbReference>
<dbReference type="GO" id="GO:0030791">
    <property type="term" value="F:arsenite methyltransferase activity"/>
    <property type="evidence" value="ECO:0007669"/>
    <property type="project" value="UniProtKB-EC"/>
</dbReference>
<dbReference type="STRING" id="554065.E1ZKG3"/>
<dbReference type="CDD" id="cd02440">
    <property type="entry name" value="AdoMet_MTases"/>
    <property type="match status" value="1"/>
</dbReference>
<keyword evidence="2" id="KW-0949">S-adenosyl-L-methionine</keyword>
<evidence type="ECO:0000256" key="7">
    <source>
        <dbReference type="ARBA" id="ARBA00047943"/>
    </source>
</evidence>
<dbReference type="PANTHER" id="PTHR43675:SF8">
    <property type="entry name" value="ARSENITE METHYLTRANSFERASE"/>
    <property type="match status" value="1"/>
</dbReference>
<dbReference type="InterPro" id="IPR026669">
    <property type="entry name" value="Arsenite_MeTrfase-like"/>
</dbReference>
<dbReference type="EC" id="2.1.1.137" evidence="4"/>
<dbReference type="InterPro" id="IPR025714">
    <property type="entry name" value="Methyltranfer_dom"/>
</dbReference>
<name>E1ZKG3_CHLVA</name>
<dbReference type="InParanoid" id="E1ZKG3"/>
<dbReference type="KEGG" id="cvr:CHLNCDRAFT_32055"/>
<evidence type="ECO:0000259" key="9">
    <source>
        <dbReference type="Pfam" id="PF13847"/>
    </source>
</evidence>
<evidence type="ECO:0000256" key="4">
    <source>
        <dbReference type="ARBA" id="ARBA00034521"/>
    </source>
</evidence>
<dbReference type="Pfam" id="PF13847">
    <property type="entry name" value="Methyltransf_31"/>
    <property type="match status" value="1"/>
</dbReference>
<comment type="catalytic activity">
    <reaction evidence="8">
        <text>arsenic triglutathione + 3 [thioredoxin]-dithiol + 3 S-adenosyl-L-methionine = trimethylarsine + 3 [thioredoxin]-disulfide + 3 glutathione + 3 S-adenosyl-L-homocysteine + 3 H(+)</text>
        <dbReference type="Rhea" id="RHEA:69432"/>
        <dbReference type="Rhea" id="RHEA-COMP:10698"/>
        <dbReference type="Rhea" id="RHEA-COMP:10700"/>
        <dbReference type="ChEBI" id="CHEBI:15378"/>
        <dbReference type="ChEBI" id="CHEBI:27130"/>
        <dbReference type="ChEBI" id="CHEBI:29950"/>
        <dbReference type="ChEBI" id="CHEBI:50058"/>
        <dbReference type="ChEBI" id="CHEBI:57856"/>
        <dbReference type="ChEBI" id="CHEBI:57925"/>
        <dbReference type="ChEBI" id="CHEBI:59789"/>
        <dbReference type="ChEBI" id="CHEBI:183640"/>
        <dbReference type="EC" id="2.1.1.137"/>
    </reaction>
</comment>
<evidence type="ECO:0000256" key="8">
    <source>
        <dbReference type="ARBA" id="ARBA00048428"/>
    </source>
</evidence>
<feature type="domain" description="Methyltransferase" evidence="9">
    <location>
        <begin position="127"/>
        <end position="279"/>
    </location>
</feature>
<dbReference type="Proteomes" id="UP000008141">
    <property type="component" value="Unassembled WGS sequence"/>
</dbReference>
<evidence type="ECO:0000256" key="3">
    <source>
        <dbReference type="ARBA" id="ARBA00034487"/>
    </source>
</evidence>
<evidence type="ECO:0000256" key="1">
    <source>
        <dbReference type="ARBA" id="ARBA00022679"/>
    </source>
</evidence>
<evidence type="ECO:0000256" key="5">
    <source>
        <dbReference type="ARBA" id="ARBA00034545"/>
    </source>
</evidence>
<organism evidence="11">
    <name type="scientific">Chlorella variabilis</name>
    <name type="common">Green alga</name>
    <dbReference type="NCBI Taxonomy" id="554065"/>
    <lineage>
        <taxon>Eukaryota</taxon>
        <taxon>Viridiplantae</taxon>
        <taxon>Chlorophyta</taxon>
        <taxon>core chlorophytes</taxon>
        <taxon>Trebouxiophyceae</taxon>
        <taxon>Chlorellales</taxon>
        <taxon>Chlorellaceae</taxon>
        <taxon>Chlorella clade</taxon>
        <taxon>Chlorella</taxon>
    </lineage>
</organism>
<gene>
    <name evidence="10" type="ORF">CHLNCDRAFT_32055</name>
</gene>
<evidence type="ECO:0000313" key="11">
    <source>
        <dbReference type="Proteomes" id="UP000008141"/>
    </source>
</evidence>
<comment type="similarity">
    <text evidence="3">Belongs to the methyltransferase superfamily. Arsenite methyltransferase family.</text>
</comment>
<dbReference type="OrthoDB" id="8300214at2759"/>
<evidence type="ECO:0000256" key="2">
    <source>
        <dbReference type="ARBA" id="ARBA00022691"/>
    </source>
</evidence>
<dbReference type="eggNOG" id="ENOG502QQD6">
    <property type="taxonomic scope" value="Eukaryota"/>
</dbReference>
<dbReference type="Gene3D" id="3.40.5.100">
    <property type="match status" value="1"/>
</dbReference>
<dbReference type="OMA" id="EPACEDY"/>
<reference evidence="10 11" key="1">
    <citation type="journal article" date="2010" name="Plant Cell">
        <title>The Chlorella variabilis NC64A genome reveals adaptation to photosymbiosis, coevolution with viruses, and cryptic sex.</title>
        <authorList>
            <person name="Blanc G."/>
            <person name="Duncan G."/>
            <person name="Agarkova I."/>
            <person name="Borodovsky M."/>
            <person name="Gurnon J."/>
            <person name="Kuo A."/>
            <person name="Lindquist E."/>
            <person name="Lucas S."/>
            <person name="Pangilinan J."/>
            <person name="Polle J."/>
            <person name="Salamov A."/>
            <person name="Terry A."/>
            <person name="Yamada T."/>
            <person name="Dunigan D.D."/>
            <person name="Grigoriev I.V."/>
            <person name="Claverie J.M."/>
            <person name="Van Etten J.L."/>
        </authorList>
    </citation>
    <scope>NUCLEOTIDE SEQUENCE [LARGE SCALE GENOMIC DNA]</scope>
    <source>
        <strain evidence="10 11">NC64A</strain>
    </source>
</reference>
<dbReference type="InterPro" id="IPR029063">
    <property type="entry name" value="SAM-dependent_MTases_sf"/>
</dbReference>
<sequence length="411" mass="44224">MLCRVSTGRQFSVAAQPAARPPMSCCPPQNGAVKLKPTPPAAVAGPASGIQELLEAKQLGDNQQGVLDSVKEYYGEVLTTSEDLKTSACCTAGSPPPLVRDALKKVPDEVKAKYYGCGSPFPMGIQGLRVLDLGSGSGRDCYVCSALVGEGGSVTGVDMTPAQLAVARKYADEYCTQTLGYAQPNMRFVEGEIEYLDKAGIPDSSVDLIISNCVINLSPDKARVLREVYRVLAPGGEMYFSDVYCDRRLPAEVRTHPVLLGECLGGALYTQDFLRLCRQVGFLDPRTLSSAEIEVRDRELRELLGDARFFSITYRLFKLPEAIETLCEDYGQACKYKGTIPGAPHSYALDDHHTFQTGKWYEVCGNTAAMVGDSWMGKHFEVVGDRSTHYGLFACGPAPAAAPAPAGGACC</sequence>
<comment type="catalytic activity">
    <reaction evidence="6">
        <text>arsenic triglutathione + [thioredoxin]-dithiol + S-adenosyl-L-methionine + 2 H2O = methylarsonous acid + [thioredoxin]-disulfide + 3 glutathione + S-adenosyl-L-homocysteine + H(+)</text>
        <dbReference type="Rhea" id="RHEA:69460"/>
        <dbReference type="Rhea" id="RHEA-COMP:10698"/>
        <dbReference type="Rhea" id="RHEA-COMP:10700"/>
        <dbReference type="ChEBI" id="CHEBI:15377"/>
        <dbReference type="ChEBI" id="CHEBI:15378"/>
        <dbReference type="ChEBI" id="CHEBI:17826"/>
        <dbReference type="ChEBI" id="CHEBI:29950"/>
        <dbReference type="ChEBI" id="CHEBI:50058"/>
        <dbReference type="ChEBI" id="CHEBI:57856"/>
        <dbReference type="ChEBI" id="CHEBI:57925"/>
        <dbReference type="ChEBI" id="CHEBI:59789"/>
        <dbReference type="ChEBI" id="CHEBI:183640"/>
        <dbReference type="EC" id="2.1.1.137"/>
    </reaction>
</comment>
<keyword evidence="1" id="KW-0808">Transferase</keyword>
<dbReference type="RefSeq" id="XP_005845903.1">
    <property type="nucleotide sequence ID" value="XM_005845841.1"/>
</dbReference>
<proteinExistence type="inferred from homology"/>
<protein>
    <recommendedName>
        <fullName evidence="5">Arsenite methyltransferase</fullName>
        <ecNumber evidence="4">2.1.1.137</ecNumber>
    </recommendedName>
</protein>
<comment type="catalytic activity">
    <reaction evidence="7">
        <text>arsenic triglutathione + 2 [thioredoxin]-dithiol + 2 S-adenosyl-L-methionine + H2O = dimethylarsinous acid + 2 [thioredoxin]-disulfide + 3 glutathione + 2 S-adenosyl-L-homocysteine + 2 H(+)</text>
        <dbReference type="Rhea" id="RHEA:69464"/>
        <dbReference type="Rhea" id="RHEA-COMP:10698"/>
        <dbReference type="Rhea" id="RHEA-COMP:10700"/>
        <dbReference type="ChEBI" id="CHEBI:15377"/>
        <dbReference type="ChEBI" id="CHEBI:15378"/>
        <dbReference type="ChEBI" id="CHEBI:23808"/>
        <dbReference type="ChEBI" id="CHEBI:29950"/>
        <dbReference type="ChEBI" id="CHEBI:50058"/>
        <dbReference type="ChEBI" id="CHEBI:57856"/>
        <dbReference type="ChEBI" id="CHEBI:57925"/>
        <dbReference type="ChEBI" id="CHEBI:59789"/>
        <dbReference type="ChEBI" id="CHEBI:183640"/>
        <dbReference type="EC" id="2.1.1.137"/>
    </reaction>
</comment>
<accession>E1ZKG3</accession>
<evidence type="ECO:0000256" key="6">
    <source>
        <dbReference type="ARBA" id="ARBA00047941"/>
    </source>
</evidence>
<dbReference type="EMBL" id="GL433850">
    <property type="protein sequence ID" value="EFN53801.1"/>
    <property type="molecule type" value="Genomic_DNA"/>
</dbReference>
<dbReference type="SUPFAM" id="SSF53335">
    <property type="entry name" value="S-adenosyl-L-methionine-dependent methyltransferases"/>
    <property type="match status" value="1"/>
</dbReference>
<evidence type="ECO:0000313" key="10">
    <source>
        <dbReference type="EMBL" id="EFN53801.1"/>
    </source>
</evidence>